<dbReference type="InterPro" id="IPR000182">
    <property type="entry name" value="GNAT_dom"/>
</dbReference>
<dbReference type="InterPro" id="IPR050832">
    <property type="entry name" value="Bact_Acetyltransf"/>
</dbReference>
<dbReference type="CDD" id="cd04301">
    <property type="entry name" value="NAT_SF"/>
    <property type="match status" value="1"/>
</dbReference>
<name>A0A7Y7WEE5_9PSED</name>
<evidence type="ECO:0000259" key="3">
    <source>
        <dbReference type="PROSITE" id="PS51186"/>
    </source>
</evidence>
<dbReference type="RefSeq" id="WP_100942903.1">
    <property type="nucleotide sequence ID" value="NZ_JACAPU010000015.1"/>
</dbReference>
<dbReference type="Pfam" id="PF00583">
    <property type="entry name" value="Acetyltransf_1"/>
    <property type="match status" value="1"/>
</dbReference>
<accession>A0A7Y7WEE5</accession>
<organism evidence="4 5">
    <name type="scientific">Pseudomonas gingeri</name>
    <dbReference type="NCBI Taxonomy" id="117681"/>
    <lineage>
        <taxon>Bacteria</taxon>
        <taxon>Pseudomonadati</taxon>
        <taxon>Pseudomonadota</taxon>
        <taxon>Gammaproteobacteria</taxon>
        <taxon>Pseudomonadales</taxon>
        <taxon>Pseudomonadaceae</taxon>
        <taxon>Pseudomonas</taxon>
    </lineage>
</organism>
<comment type="caution">
    <text evidence="4">The sequence shown here is derived from an EMBL/GenBank/DDBJ whole genome shotgun (WGS) entry which is preliminary data.</text>
</comment>
<reference evidence="4 5" key="1">
    <citation type="submission" date="2020-04" db="EMBL/GenBank/DDBJ databases">
        <title>Molecular characterization of pseudomonads from Agaricus bisporus reveal novel blotch 2 pathogens in Western Europe.</title>
        <authorList>
            <person name="Taparia T."/>
            <person name="Krijger M."/>
            <person name="Haynes E."/>
            <person name="Elpinstone J.G."/>
            <person name="Noble R."/>
            <person name="Van Der Wolf J."/>
        </authorList>
    </citation>
    <scope>NUCLEOTIDE SEQUENCE [LARGE SCALE GENOMIC DNA]</scope>
    <source>
        <strain evidence="4 5">F1001</strain>
    </source>
</reference>
<evidence type="ECO:0000313" key="5">
    <source>
        <dbReference type="Proteomes" id="UP000582981"/>
    </source>
</evidence>
<feature type="domain" description="N-acetyltransferase" evidence="3">
    <location>
        <begin position="6"/>
        <end position="171"/>
    </location>
</feature>
<dbReference type="PROSITE" id="PS51186">
    <property type="entry name" value="GNAT"/>
    <property type="match status" value="1"/>
</dbReference>
<evidence type="ECO:0000256" key="1">
    <source>
        <dbReference type="ARBA" id="ARBA00022679"/>
    </source>
</evidence>
<dbReference type="SUPFAM" id="SSF55729">
    <property type="entry name" value="Acyl-CoA N-acyltransferases (Nat)"/>
    <property type="match status" value="1"/>
</dbReference>
<dbReference type="PANTHER" id="PTHR43877">
    <property type="entry name" value="AMINOALKYLPHOSPHONATE N-ACETYLTRANSFERASE-RELATED-RELATED"/>
    <property type="match status" value="1"/>
</dbReference>
<keyword evidence="2" id="KW-0012">Acyltransferase</keyword>
<dbReference type="InterPro" id="IPR016181">
    <property type="entry name" value="Acyl_CoA_acyltransferase"/>
</dbReference>
<dbReference type="GO" id="GO:0016747">
    <property type="term" value="F:acyltransferase activity, transferring groups other than amino-acyl groups"/>
    <property type="evidence" value="ECO:0007669"/>
    <property type="project" value="InterPro"/>
</dbReference>
<evidence type="ECO:0000313" key="4">
    <source>
        <dbReference type="EMBL" id="NWB47824.1"/>
    </source>
</evidence>
<sequence length="172" mass="19398">MQDSHITVRPLSEIDAQPYREIRLRAIVDSPATMWPTVEEELAWPVAQTEDLLHATVHKIVFGAFAGKDLVGVTSLHREPVRQAEHTGFVWGVFVDPAYRRQGTARKLFEAVVAQAKATGVIQLHLCVNTENFAASSFYRSLGFESFGIKPRVLWIGGRFYDEEQMGLRLDD</sequence>
<dbReference type="Gene3D" id="3.40.630.30">
    <property type="match status" value="1"/>
</dbReference>
<gene>
    <name evidence="4" type="ORF">HX829_15140</name>
</gene>
<evidence type="ECO:0000256" key="2">
    <source>
        <dbReference type="ARBA" id="ARBA00023315"/>
    </source>
</evidence>
<dbReference type="EMBL" id="JACAPU010000015">
    <property type="protein sequence ID" value="NWB47824.1"/>
    <property type="molecule type" value="Genomic_DNA"/>
</dbReference>
<protein>
    <submittedName>
        <fullName evidence="4">GNAT family N-acetyltransferase</fullName>
    </submittedName>
</protein>
<proteinExistence type="predicted"/>
<dbReference type="Proteomes" id="UP000582981">
    <property type="component" value="Unassembled WGS sequence"/>
</dbReference>
<keyword evidence="1 4" id="KW-0808">Transferase</keyword>
<dbReference type="AlphaFoldDB" id="A0A7Y7WEE5"/>